<dbReference type="Proteomes" id="UP000753219">
    <property type="component" value="Unassembled WGS sequence"/>
</dbReference>
<dbReference type="OrthoDB" id="3191381at2"/>
<evidence type="ECO:0000313" key="4">
    <source>
        <dbReference type="Proteomes" id="UP000284868"/>
    </source>
</evidence>
<protein>
    <recommendedName>
        <fullName evidence="5">Tetratricopeptide repeat protein</fullName>
    </recommendedName>
</protein>
<evidence type="ECO:0000313" key="2">
    <source>
        <dbReference type="EMBL" id="MBS4884372.1"/>
    </source>
</evidence>
<keyword evidence="1" id="KW-1133">Transmembrane helix</keyword>
<dbReference type="RefSeq" id="WP_004797695.1">
    <property type="nucleotide sequence ID" value="NZ_CABKNA010000012.1"/>
</dbReference>
<dbReference type="AlphaFoldDB" id="A0A415P7F8"/>
<keyword evidence="1" id="KW-0812">Transmembrane</keyword>
<dbReference type="EMBL" id="QRPK01000045">
    <property type="protein sequence ID" value="RHM08672.1"/>
    <property type="molecule type" value="Genomic_DNA"/>
</dbReference>
<dbReference type="Proteomes" id="UP000284868">
    <property type="component" value="Unassembled WGS sequence"/>
</dbReference>
<gene>
    <name evidence="3" type="ORF">DWZ83_07960</name>
    <name evidence="2" type="ORF">KHZ85_06360</name>
</gene>
<reference evidence="2" key="2">
    <citation type="submission" date="2021-02" db="EMBL/GenBank/DDBJ databases">
        <title>Infant gut strain persistence is associated with maternal origin, phylogeny, and functional potential including surface adhesion and iron acquisition.</title>
        <authorList>
            <person name="Lou Y.C."/>
        </authorList>
    </citation>
    <scope>NUCLEOTIDE SEQUENCE</scope>
    <source>
        <strain evidence="2">L3_108_103G1_dasL3_108_103G1_concoct_2</strain>
    </source>
</reference>
<evidence type="ECO:0000313" key="3">
    <source>
        <dbReference type="EMBL" id="RHM08672.1"/>
    </source>
</evidence>
<keyword evidence="1" id="KW-0472">Membrane</keyword>
<reference evidence="3 4" key="1">
    <citation type="submission" date="2018-08" db="EMBL/GenBank/DDBJ databases">
        <title>A genome reference for cultivated species of the human gut microbiota.</title>
        <authorList>
            <person name="Zou Y."/>
            <person name="Xue W."/>
            <person name="Luo G."/>
        </authorList>
    </citation>
    <scope>NUCLEOTIDE SEQUENCE [LARGE SCALE GENOMIC DNA]</scope>
    <source>
        <strain evidence="3 4">AF35-6BH</strain>
    </source>
</reference>
<evidence type="ECO:0000256" key="1">
    <source>
        <dbReference type="SAM" id="Phobius"/>
    </source>
</evidence>
<accession>A0A415P7F8</accession>
<organism evidence="3 4">
    <name type="scientific">Amedibacillus dolichus</name>
    <dbReference type="NCBI Taxonomy" id="31971"/>
    <lineage>
        <taxon>Bacteria</taxon>
        <taxon>Bacillati</taxon>
        <taxon>Bacillota</taxon>
        <taxon>Erysipelotrichia</taxon>
        <taxon>Erysipelotrichales</taxon>
        <taxon>Erysipelotrichaceae</taxon>
        <taxon>Amedibacillus</taxon>
    </lineage>
</organism>
<name>A0A415P7F8_9FIRM</name>
<comment type="caution">
    <text evidence="3">The sequence shown here is derived from an EMBL/GenBank/DDBJ whole genome shotgun (WGS) entry which is preliminary data.</text>
</comment>
<feature type="transmembrane region" description="Helical" evidence="1">
    <location>
        <begin position="6"/>
        <end position="25"/>
    </location>
</feature>
<dbReference type="EMBL" id="JAGZMZ010000013">
    <property type="protein sequence ID" value="MBS4884372.1"/>
    <property type="molecule type" value="Genomic_DNA"/>
</dbReference>
<evidence type="ECO:0008006" key="5">
    <source>
        <dbReference type="Google" id="ProtNLM"/>
    </source>
</evidence>
<proteinExistence type="predicted"/>
<sequence>MNTTVVVIIVMVVATIFWFFGMKIMKNTIMKRLIKDLQKQDFDDYYKTVDSFATKLLIPPFNREYMRMNGLIMQGRKGKVEEQFDLMLNMRMNQKQEIDIVMKAFYYYMEDENKRRAKQLLERVRKFGDDYYNESKIMYDVYLEKSTEYIASMEEALKQEDLPEMNRGMFMYLLGLQYGNDNQKKKMRDYLRDALPLLKNTPYELKIRTILKD</sequence>
<keyword evidence="4" id="KW-1185">Reference proteome</keyword>
<dbReference type="GeneID" id="92792555"/>